<organism evidence="2 3">
    <name type="scientific">Reticulomyxa filosa</name>
    <dbReference type="NCBI Taxonomy" id="46433"/>
    <lineage>
        <taxon>Eukaryota</taxon>
        <taxon>Sar</taxon>
        <taxon>Rhizaria</taxon>
        <taxon>Retaria</taxon>
        <taxon>Foraminifera</taxon>
        <taxon>Monothalamids</taxon>
        <taxon>Reticulomyxidae</taxon>
        <taxon>Reticulomyxa</taxon>
    </lineage>
</organism>
<protein>
    <submittedName>
        <fullName evidence="2">Phox domain-containing protein</fullName>
    </submittedName>
</protein>
<keyword evidence="3" id="KW-1185">Reference proteome</keyword>
<dbReference type="EMBL" id="ASPP01020085">
    <property type="protein sequence ID" value="ETO14345.1"/>
    <property type="molecule type" value="Genomic_DNA"/>
</dbReference>
<feature type="compositionally biased region" description="Polar residues" evidence="1">
    <location>
        <begin position="167"/>
        <end position="177"/>
    </location>
</feature>
<feature type="compositionally biased region" description="Polar residues" evidence="1">
    <location>
        <begin position="1"/>
        <end position="10"/>
    </location>
</feature>
<feature type="compositionally biased region" description="Polar residues" evidence="1">
    <location>
        <begin position="59"/>
        <end position="75"/>
    </location>
</feature>
<evidence type="ECO:0000313" key="2">
    <source>
        <dbReference type="EMBL" id="ETO14345.1"/>
    </source>
</evidence>
<feature type="compositionally biased region" description="Low complexity" evidence="1">
    <location>
        <begin position="91"/>
        <end position="101"/>
    </location>
</feature>
<feature type="compositionally biased region" description="Basic and acidic residues" evidence="1">
    <location>
        <begin position="182"/>
        <end position="213"/>
    </location>
</feature>
<sequence>MWQSTSSVSATRGRGRGIRRGQIAPRDPVARRGRGTRGIPRSLPRVGLSRQSEEPKPEPTNNDTSSTVEEPTVQETAPVVPQKQSNASVTRGRLLPSSRGRSQNRVEPTASGNRGGGISRGRGQLREVVRGRNRGGGGKSRYQAQNSSFEESKIDSENTVVKEEESQPNVTNDNIENVPNKDIAKEETQKSIVEQPKEEKIFENEKEQSVEQKKAHKNNKSSKNNKNNKKQENNQNSQNNPNN</sequence>
<feature type="compositionally biased region" description="Low complexity" evidence="1">
    <location>
        <begin position="233"/>
        <end position="243"/>
    </location>
</feature>
<accession>X6MMN6</accession>
<gene>
    <name evidence="2" type="ORF">RFI_23022</name>
</gene>
<comment type="caution">
    <text evidence="2">The sequence shown here is derived from an EMBL/GenBank/DDBJ whole genome shotgun (WGS) entry which is preliminary data.</text>
</comment>
<dbReference type="Proteomes" id="UP000023152">
    <property type="component" value="Unassembled WGS sequence"/>
</dbReference>
<name>X6MMN6_RETFI</name>
<proteinExistence type="predicted"/>
<reference evidence="2 3" key="1">
    <citation type="journal article" date="2013" name="Curr. Biol.">
        <title>The Genome of the Foraminiferan Reticulomyxa filosa.</title>
        <authorList>
            <person name="Glockner G."/>
            <person name="Hulsmann N."/>
            <person name="Schleicher M."/>
            <person name="Noegel A.A."/>
            <person name="Eichinger L."/>
            <person name="Gallinger C."/>
            <person name="Pawlowski J."/>
            <person name="Sierra R."/>
            <person name="Euteneuer U."/>
            <person name="Pillet L."/>
            <person name="Moustafa A."/>
            <person name="Platzer M."/>
            <person name="Groth M."/>
            <person name="Szafranski K."/>
            <person name="Schliwa M."/>
        </authorList>
    </citation>
    <scope>NUCLEOTIDE SEQUENCE [LARGE SCALE GENOMIC DNA]</scope>
</reference>
<feature type="compositionally biased region" description="Basic and acidic residues" evidence="1">
    <location>
        <begin position="150"/>
        <end position="165"/>
    </location>
</feature>
<feature type="region of interest" description="Disordered" evidence="1">
    <location>
        <begin position="1"/>
        <end position="243"/>
    </location>
</feature>
<evidence type="ECO:0000256" key="1">
    <source>
        <dbReference type="SAM" id="MobiDB-lite"/>
    </source>
</evidence>
<evidence type="ECO:0000313" key="3">
    <source>
        <dbReference type="Proteomes" id="UP000023152"/>
    </source>
</evidence>
<dbReference type="AlphaFoldDB" id="X6MMN6"/>